<gene>
    <name evidence="8" type="ORF">B5807_08915</name>
</gene>
<sequence length="642" mass="72223">MDSNMRSDVSSANASTQLAPWLPIPSRAVSAIEHPCIIKNIDKGITSLGGSVKLSKGLGSKLDTTTDAGGDDELKKLISVSLRPNDPFAKRLLSTPVTTNNLLLKVTVPKRTGRKRKRGTTGPFLSDDQSGGAKQAYIEAADIYRTLQDNASRYEVEFAGVVDKTHRFRTMPDLQYAASQNDVMLGLRDHVLPARYADLKQYNINTAAGADLAKSVGPSAEFLQMPIAFNYKFQQNAHVKYTDQGEINLQKRFQFNSYMIVRPTDDVVPTQPKPTLQPESSLTPYLQTLVAQIKDLLKERPIITRHMLYNKLGWDKRTRLRQAAVYCGYFFESGPWREALVAWGVDPRRDPSYRKYQTVSFMSYKKRGTARHHDAFDKHVQVLSRMTADQLEHQHKFDGINASDTGNTFQFCDITDPLLAKILATEDIRTTCAPTFQGWYHVGTWAKATVILKDKMNTIIGGEVPDDTLYQRVSQWPELWDDKEIFSTYKDEVNDRETHEAKRREHEVMYNVRIAARNPRYAFEQMEKDSTSSLPTSSASALTEEVEIPEDLTEYPDNPDTAEATTNEVAEIVESSDDDEDEDEEDDEDDGEIDDDEDEDEEGNGADDIHVGDEDEDDDDATIKTARAISEGPTPFGGLYNV</sequence>
<dbReference type="GO" id="GO:0006384">
    <property type="term" value="P:transcription initiation at RNA polymerase III promoter"/>
    <property type="evidence" value="ECO:0007669"/>
    <property type="project" value="InterPro"/>
</dbReference>
<dbReference type="STRING" id="105696.A0A1Y2LSH1"/>
<feature type="compositionally biased region" description="Low complexity" evidence="5">
    <location>
        <begin position="531"/>
        <end position="543"/>
    </location>
</feature>
<feature type="compositionally biased region" description="Acidic residues" evidence="5">
    <location>
        <begin position="544"/>
        <end position="554"/>
    </location>
</feature>
<dbReference type="AlphaFoldDB" id="A0A1Y2LSH1"/>
<keyword evidence="2" id="KW-0238">DNA-binding</keyword>
<keyword evidence="9" id="KW-1185">Reference proteome</keyword>
<evidence type="ECO:0000256" key="4">
    <source>
        <dbReference type="ARBA" id="ARBA00023242"/>
    </source>
</evidence>
<evidence type="ECO:0000259" key="7">
    <source>
        <dbReference type="Pfam" id="PF17682"/>
    </source>
</evidence>
<evidence type="ECO:0000256" key="1">
    <source>
        <dbReference type="ARBA" id="ARBA00004123"/>
    </source>
</evidence>
<accession>A0A1Y2LSH1</accession>
<dbReference type="InterPro" id="IPR019136">
    <property type="entry name" value="TF_IIIC_su-5_HTH"/>
</dbReference>
<keyword evidence="3" id="KW-0804">Transcription</keyword>
<dbReference type="PANTHER" id="PTHR13230">
    <property type="entry name" value="GENERAL TRANSCRIPTION FACTOR IIIC, POLYPEPTIDE 5"/>
    <property type="match status" value="1"/>
</dbReference>
<feature type="compositionally biased region" description="Acidic residues" evidence="5">
    <location>
        <begin position="574"/>
        <end position="605"/>
    </location>
</feature>
<feature type="domain" description="Transcription factor IIIC subunit Tfc1/Sfc1 triple barrel" evidence="7">
    <location>
        <begin position="31"/>
        <end position="176"/>
    </location>
</feature>
<dbReference type="GO" id="GO:0001003">
    <property type="term" value="F:RNA polymerase III type 2 promoter sequence-specific DNA binding"/>
    <property type="evidence" value="ECO:0007669"/>
    <property type="project" value="TreeGrafter"/>
</dbReference>
<dbReference type="Proteomes" id="UP000193240">
    <property type="component" value="Unassembled WGS sequence"/>
</dbReference>
<dbReference type="EMBL" id="KZ107850">
    <property type="protein sequence ID" value="OSS46806.1"/>
    <property type="molecule type" value="Genomic_DNA"/>
</dbReference>
<dbReference type="Pfam" id="PF09734">
    <property type="entry name" value="Tau95"/>
    <property type="match status" value="1"/>
</dbReference>
<dbReference type="GO" id="GO:0000127">
    <property type="term" value="C:transcription factor TFIIIC complex"/>
    <property type="evidence" value="ECO:0007669"/>
    <property type="project" value="InterPro"/>
</dbReference>
<dbReference type="Gene3D" id="3.30.200.160">
    <property type="entry name" value="TFIIIC, subcomplex tauA, subunit Sfc1, barrel domain"/>
    <property type="match status" value="1"/>
</dbReference>
<dbReference type="GO" id="GO:0001002">
    <property type="term" value="F:RNA polymerase III type 1 promoter sequence-specific DNA binding"/>
    <property type="evidence" value="ECO:0007669"/>
    <property type="project" value="TreeGrafter"/>
</dbReference>
<evidence type="ECO:0000256" key="2">
    <source>
        <dbReference type="ARBA" id="ARBA00023125"/>
    </source>
</evidence>
<dbReference type="OMA" id="PPEYFVR"/>
<organism evidence="8 9">
    <name type="scientific">Epicoccum nigrum</name>
    <name type="common">Soil fungus</name>
    <name type="synonym">Epicoccum purpurascens</name>
    <dbReference type="NCBI Taxonomy" id="105696"/>
    <lineage>
        <taxon>Eukaryota</taxon>
        <taxon>Fungi</taxon>
        <taxon>Dikarya</taxon>
        <taxon>Ascomycota</taxon>
        <taxon>Pezizomycotina</taxon>
        <taxon>Dothideomycetes</taxon>
        <taxon>Pleosporomycetidae</taxon>
        <taxon>Pleosporales</taxon>
        <taxon>Pleosporineae</taxon>
        <taxon>Didymellaceae</taxon>
        <taxon>Epicoccum</taxon>
    </lineage>
</organism>
<evidence type="ECO:0000259" key="6">
    <source>
        <dbReference type="Pfam" id="PF09734"/>
    </source>
</evidence>
<keyword evidence="4" id="KW-0539">Nucleus</keyword>
<dbReference type="InterPro" id="IPR040454">
    <property type="entry name" value="TF_IIIC_Tfc1/Sfc1"/>
</dbReference>
<evidence type="ECO:0000256" key="3">
    <source>
        <dbReference type="ARBA" id="ARBA00023163"/>
    </source>
</evidence>
<evidence type="ECO:0000313" key="9">
    <source>
        <dbReference type="Proteomes" id="UP000193240"/>
    </source>
</evidence>
<name>A0A1Y2LSH1_EPING</name>
<dbReference type="InterPro" id="IPR041499">
    <property type="entry name" value="Tfc1/Sfc1_N"/>
</dbReference>
<dbReference type="InParanoid" id="A0A1Y2LSH1"/>
<dbReference type="GO" id="GO:0005634">
    <property type="term" value="C:nucleus"/>
    <property type="evidence" value="ECO:0007669"/>
    <property type="project" value="UniProtKB-SubCell"/>
</dbReference>
<comment type="subcellular location">
    <subcellularLocation>
        <location evidence="1">Nucleus</location>
    </subcellularLocation>
</comment>
<evidence type="ECO:0000256" key="5">
    <source>
        <dbReference type="SAM" id="MobiDB-lite"/>
    </source>
</evidence>
<dbReference type="Pfam" id="PF17682">
    <property type="entry name" value="Tau95_N"/>
    <property type="match status" value="1"/>
</dbReference>
<evidence type="ECO:0000313" key="8">
    <source>
        <dbReference type="EMBL" id="OSS46806.1"/>
    </source>
</evidence>
<protein>
    <recommendedName>
        <fullName evidence="10">Transcription factor IIIC subunit 5 HTH domain-containing protein</fullName>
    </recommendedName>
</protein>
<dbReference type="InterPro" id="IPR042536">
    <property type="entry name" value="TFIIIC_tauA_Sfc1"/>
</dbReference>
<feature type="domain" description="Transcription factor IIIC subunit 5 HTH" evidence="6">
    <location>
        <begin position="218"/>
        <end position="361"/>
    </location>
</feature>
<proteinExistence type="predicted"/>
<dbReference type="PANTHER" id="PTHR13230:SF5">
    <property type="entry name" value="GENERAL TRANSCRIPTION FACTOR 3C POLYPEPTIDE 5"/>
    <property type="match status" value="1"/>
</dbReference>
<feature type="region of interest" description="Disordered" evidence="5">
    <location>
        <begin position="525"/>
        <end position="642"/>
    </location>
</feature>
<reference evidence="8 9" key="1">
    <citation type="journal article" date="2017" name="Genome Announc.">
        <title>Genome sequence of the saprophytic ascomycete Epicoccum nigrum ICMP 19927 strain isolated from New Zealand.</title>
        <authorList>
            <person name="Fokin M."/>
            <person name="Fleetwood D."/>
            <person name="Weir B.S."/>
            <person name="Villas-Boas S.G."/>
        </authorList>
    </citation>
    <scope>NUCLEOTIDE SEQUENCE [LARGE SCALE GENOMIC DNA]</scope>
    <source>
        <strain evidence="8 9">ICMP 19927</strain>
    </source>
</reference>
<evidence type="ECO:0008006" key="10">
    <source>
        <dbReference type="Google" id="ProtNLM"/>
    </source>
</evidence>